<dbReference type="AlphaFoldDB" id="A0A0A9CKM3"/>
<keyword evidence="1" id="KW-0812">Transmembrane</keyword>
<sequence length="91" mass="10790">MIFWMHIILLGMCKLLVVFTMLVRPNLKLSHLSWVHLFQEMLHQILIMLLGFLALVFHLLVLGLLPMRRNLIAPHHHSTLYPQKQLRLMIC</sequence>
<organism evidence="2">
    <name type="scientific">Arundo donax</name>
    <name type="common">Giant reed</name>
    <name type="synonym">Donax arundinaceus</name>
    <dbReference type="NCBI Taxonomy" id="35708"/>
    <lineage>
        <taxon>Eukaryota</taxon>
        <taxon>Viridiplantae</taxon>
        <taxon>Streptophyta</taxon>
        <taxon>Embryophyta</taxon>
        <taxon>Tracheophyta</taxon>
        <taxon>Spermatophyta</taxon>
        <taxon>Magnoliopsida</taxon>
        <taxon>Liliopsida</taxon>
        <taxon>Poales</taxon>
        <taxon>Poaceae</taxon>
        <taxon>PACMAD clade</taxon>
        <taxon>Arundinoideae</taxon>
        <taxon>Arundineae</taxon>
        <taxon>Arundo</taxon>
    </lineage>
</organism>
<dbReference type="EMBL" id="GBRH01221031">
    <property type="protein sequence ID" value="JAD76864.1"/>
    <property type="molecule type" value="Transcribed_RNA"/>
</dbReference>
<feature type="transmembrane region" description="Helical" evidence="1">
    <location>
        <begin position="45"/>
        <end position="65"/>
    </location>
</feature>
<name>A0A0A9CKM3_ARUDO</name>
<evidence type="ECO:0000313" key="2">
    <source>
        <dbReference type="EMBL" id="JAD76864.1"/>
    </source>
</evidence>
<evidence type="ECO:0000256" key="1">
    <source>
        <dbReference type="SAM" id="Phobius"/>
    </source>
</evidence>
<proteinExistence type="predicted"/>
<feature type="transmembrane region" description="Helical" evidence="1">
    <location>
        <begin position="7"/>
        <end position="25"/>
    </location>
</feature>
<reference evidence="2" key="2">
    <citation type="journal article" date="2015" name="Data Brief">
        <title>Shoot transcriptome of the giant reed, Arundo donax.</title>
        <authorList>
            <person name="Barrero R.A."/>
            <person name="Guerrero F.D."/>
            <person name="Moolhuijzen P."/>
            <person name="Goolsby J.A."/>
            <person name="Tidwell J."/>
            <person name="Bellgard S.E."/>
            <person name="Bellgard M.I."/>
        </authorList>
    </citation>
    <scope>NUCLEOTIDE SEQUENCE</scope>
    <source>
        <tissue evidence="2">Shoot tissue taken approximately 20 cm above the soil surface</tissue>
    </source>
</reference>
<accession>A0A0A9CKM3</accession>
<protein>
    <submittedName>
        <fullName evidence="2">Uncharacterized protein</fullName>
    </submittedName>
</protein>
<keyword evidence="1" id="KW-0472">Membrane</keyword>
<keyword evidence="1" id="KW-1133">Transmembrane helix</keyword>
<reference evidence="2" key="1">
    <citation type="submission" date="2014-09" db="EMBL/GenBank/DDBJ databases">
        <authorList>
            <person name="Magalhaes I.L.F."/>
            <person name="Oliveira U."/>
            <person name="Santos F.R."/>
            <person name="Vidigal T.H.D.A."/>
            <person name="Brescovit A.D."/>
            <person name="Santos A.J."/>
        </authorList>
    </citation>
    <scope>NUCLEOTIDE SEQUENCE</scope>
    <source>
        <tissue evidence="2">Shoot tissue taken approximately 20 cm above the soil surface</tissue>
    </source>
</reference>